<dbReference type="GO" id="GO:0006284">
    <property type="term" value="P:base-excision repair"/>
    <property type="evidence" value="ECO:0007669"/>
    <property type="project" value="InterPro"/>
</dbReference>
<sequence>MDMDFFKAKDTITVAKALLGTLLTYDHLGQQYAGYIVETEAYLGQIDAASHAFRGKRTVRNEALFAPSGAIYIYQMRGLYLLNVITAAKDTPEGVLIRGIEPVINLTQMIENRHGQKGINVTNGPGKLCQAMALHTLSYNGKRFGEVPLDIEVDHRAVPKTVLAASRIGVPNKGEWTEKALRFYVAHNPYVSKLPKKMMDFKTRGWQTDESTNF</sequence>
<proteinExistence type="inferred from homology"/>
<evidence type="ECO:0000256" key="2">
    <source>
        <dbReference type="ARBA" id="ARBA00022763"/>
    </source>
</evidence>
<dbReference type="NCBIfam" id="TIGR00567">
    <property type="entry name" value="3mg"/>
    <property type="match status" value="1"/>
</dbReference>
<evidence type="ECO:0000256" key="4">
    <source>
        <dbReference type="ARBA" id="ARBA00023204"/>
    </source>
</evidence>
<dbReference type="PATRIC" id="fig|1423734.3.peg.2307"/>
<dbReference type="STRING" id="1423734.FC83_GL002283"/>
<dbReference type="InterPro" id="IPR036995">
    <property type="entry name" value="MPG_sf"/>
</dbReference>
<dbReference type="AlphaFoldDB" id="X0PV93"/>
<comment type="similarity">
    <text evidence="1 5">Belongs to the DNA glycosylase MPG family.</text>
</comment>
<keyword evidence="4 5" id="KW-0234">DNA repair</keyword>
<name>X0PV93_9LACO</name>
<dbReference type="Gene3D" id="3.10.300.10">
    <property type="entry name" value="Methylpurine-DNA glycosylase (MPG)"/>
    <property type="match status" value="1"/>
</dbReference>
<dbReference type="PANTHER" id="PTHR10429:SF0">
    <property type="entry name" value="DNA-3-METHYLADENINE GLYCOSYLASE"/>
    <property type="match status" value="1"/>
</dbReference>
<accession>X0PV93</accession>
<dbReference type="Pfam" id="PF02245">
    <property type="entry name" value="Pur_DNA_glyco"/>
    <property type="match status" value="1"/>
</dbReference>
<organism evidence="6 7">
    <name type="scientific">Agrilactobacillus composti DSM 18527 = JCM 14202</name>
    <dbReference type="NCBI Taxonomy" id="1423734"/>
    <lineage>
        <taxon>Bacteria</taxon>
        <taxon>Bacillati</taxon>
        <taxon>Bacillota</taxon>
        <taxon>Bacilli</taxon>
        <taxon>Lactobacillales</taxon>
        <taxon>Lactobacillaceae</taxon>
        <taxon>Agrilactobacillus</taxon>
    </lineage>
</organism>
<protein>
    <recommendedName>
        <fullName evidence="5">Putative 3-methyladenine DNA glycosylase</fullName>
        <ecNumber evidence="5">3.2.2.-</ecNumber>
    </recommendedName>
</protein>
<evidence type="ECO:0000256" key="3">
    <source>
        <dbReference type="ARBA" id="ARBA00022801"/>
    </source>
</evidence>
<dbReference type="OrthoDB" id="9794313at2"/>
<dbReference type="eggNOG" id="COG2094">
    <property type="taxonomic scope" value="Bacteria"/>
</dbReference>
<dbReference type="GO" id="GO:0003677">
    <property type="term" value="F:DNA binding"/>
    <property type="evidence" value="ECO:0007669"/>
    <property type="project" value="InterPro"/>
</dbReference>
<evidence type="ECO:0000256" key="1">
    <source>
        <dbReference type="ARBA" id="ARBA00009232"/>
    </source>
</evidence>
<dbReference type="FunFam" id="3.10.300.10:FF:000001">
    <property type="entry name" value="Putative 3-methyladenine DNA glycosylase"/>
    <property type="match status" value="1"/>
</dbReference>
<dbReference type="HAMAP" id="MF_00527">
    <property type="entry name" value="3MGH"/>
    <property type="match status" value="1"/>
</dbReference>
<evidence type="ECO:0000313" key="7">
    <source>
        <dbReference type="Proteomes" id="UP000051236"/>
    </source>
</evidence>
<comment type="caution">
    <text evidence="6">The sequence shown here is derived from an EMBL/GenBank/DDBJ whole genome shotgun (WGS) entry which is preliminary data.</text>
</comment>
<dbReference type="CDD" id="cd00540">
    <property type="entry name" value="AAG"/>
    <property type="match status" value="1"/>
</dbReference>
<dbReference type="InterPro" id="IPR011034">
    <property type="entry name" value="Formyl_transferase-like_C_sf"/>
</dbReference>
<gene>
    <name evidence="6" type="ORF">FC83_GL002283</name>
</gene>
<dbReference type="Proteomes" id="UP000051236">
    <property type="component" value="Unassembled WGS sequence"/>
</dbReference>
<keyword evidence="2 5" id="KW-0227">DNA damage</keyword>
<dbReference type="EC" id="3.2.2.-" evidence="5"/>
<dbReference type="SUPFAM" id="SSF50486">
    <property type="entry name" value="FMT C-terminal domain-like"/>
    <property type="match status" value="1"/>
</dbReference>
<evidence type="ECO:0000256" key="5">
    <source>
        <dbReference type="HAMAP-Rule" id="MF_00527"/>
    </source>
</evidence>
<dbReference type="EMBL" id="AZGA01000001">
    <property type="protein sequence ID" value="KRM36877.1"/>
    <property type="molecule type" value="Genomic_DNA"/>
</dbReference>
<keyword evidence="7" id="KW-1185">Reference proteome</keyword>
<dbReference type="RefSeq" id="WP_035455267.1">
    <property type="nucleotide sequence ID" value="NZ_AZGA01000001.1"/>
</dbReference>
<keyword evidence="3 5" id="KW-0378">Hydrolase</keyword>
<evidence type="ECO:0000313" key="6">
    <source>
        <dbReference type="EMBL" id="KRM36877.1"/>
    </source>
</evidence>
<dbReference type="GO" id="GO:0003905">
    <property type="term" value="F:alkylbase DNA N-glycosylase activity"/>
    <property type="evidence" value="ECO:0007669"/>
    <property type="project" value="InterPro"/>
</dbReference>
<reference evidence="6 7" key="1">
    <citation type="journal article" date="2015" name="Genome Announc.">
        <title>Expanding the biotechnology potential of lactobacilli through comparative genomics of 213 strains and associated genera.</title>
        <authorList>
            <person name="Sun Z."/>
            <person name="Harris H.M."/>
            <person name="McCann A."/>
            <person name="Guo C."/>
            <person name="Argimon S."/>
            <person name="Zhang W."/>
            <person name="Yang X."/>
            <person name="Jeffery I.B."/>
            <person name="Cooney J.C."/>
            <person name="Kagawa T.F."/>
            <person name="Liu W."/>
            <person name="Song Y."/>
            <person name="Salvetti E."/>
            <person name="Wrobel A."/>
            <person name="Rasinkangas P."/>
            <person name="Parkhill J."/>
            <person name="Rea M.C."/>
            <person name="O'Sullivan O."/>
            <person name="Ritari J."/>
            <person name="Douillard F.P."/>
            <person name="Paul Ross R."/>
            <person name="Yang R."/>
            <person name="Briner A.E."/>
            <person name="Felis G.E."/>
            <person name="de Vos W.M."/>
            <person name="Barrangou R."/>
            <person name="Klaenhammer T.R."/>
            <person name="Caufield P.W."/>
            <person name="Cui Y."/>
            <person name="Zhang H."/>
            <person name="O'Toole P.W."/>
        </authorList>
    </citation>
    <scope>NUCLEOTIDE SEQUENCE [LARGE SCALE GENOMIC DNA]</scope>
    <source>
        <strain evidence="6 7">DSM 18527</strain>
    </source>
</reference>
<dbReference type="InterPro" id="IPR003180">
    <property type="entry name" value="MPG"/>
</dbReference>
<dbReference type="PANTHER" id="PTHR10429">
    <property type="entry name" value="DNA-3-METHYLADENINE GLYCOSYLASE"/>
    <property type="match status" value="1"/>
</dbReference>